<dbReference type="InterPro" id="IPR011990">
    <property type="entry name" value="TPR-like_helical_dom_sf"/>
</dbReference>
<evidence type="ECO:0000313" key="3">
    <source>
        <dbReference type="Proteomes" id="UP000076503"/>
    </source>
</evidence>
<dbReference type="PANTHER" id="PTHR12558">
    <property type="entry name" value="CELL DIVISION CYCLE 16,23,27"/>
    <property type="match status" value="1"/>
</dbReference>
<dbReference type="Proteomes" id="UP000076503">
    <property type="component" value="Unassembled WGS sequence"/>
</dbReference>
<dbReference type="Gene3D" id="1.25.40.10">
    <property type="entry name" value="Tetratricopeptide repeat domain"/>
    <property type="match status" value="2"/>
</dbReference>
<sequence>MVLTSIMDNNMNRTFTFFLLTACLSFSDSTIAKSYQLELEPVKFVMPAYSEQYSEREVTLRPEEYELAEKLSALLDRKDFAQVSDELETFYNVELSPALLMIKAQVYFSLKEYEKAQKLYQFILKAKPQLVRAHEDLGQLYLIKENFELARSHFAKAISLGSDNAMVHGQLGYLNLHQHGAFSALYAYQKAYTLEPNNAQWQQGLVTSLVKAKMYPSALAMLEELIAKDPKAQPYWLTKAAIQLDQKQNEQALKTLEYATLLGPISHQNTLLMINLHFEQSQYDRAIELLKGVAQQGKLKFADINNYLYWLNDANRWQDSEWLLKQFDDSKSLSNAEKSTLSYSQARILEAKKQHKKATDLYKNALELNANNANALLNYAQLLLQQKRFISAEQMFIRAEAFDSHRLQAMLGRTQLYINTDDLQSAYTLLLDAKNKFPETPGIQNKIEVLANIVNTQSTNTL</sequence>
<evidence type="ECO:0000313" key="2">
    <source>
        <dbReference type="EMBL" id="KZN48540.1"/>
    </source>
</evidence>
<evidence type="ECO:0000256" key="1">
    <source>
        <dbReference type="PROSITE-ProRule" id="PRU00339"/>
    </source>
</evidence>
<comment type="caution">
    <text evidence="2">The sequence shown here is derived from an EMBL/GenBank/DDBJ whole genome shotgun (WGS) entry which is preliminary data.</text>
</comment>
<protein>
    <submittedName>
        <fullName evidence="2">Uncharacterized protein</fullName>
    </submittedName>
</protein>
<dbReference type="SUPFAM" id="SSF81901">
    <property type="entry name" value="HCP-like"/>
    <property type="match status" value="1"/>
</dbReference>
<dbReference type="AlphaFoldDB" id="A0A167D8J3"/>
<dbReference type="Pfam" id="PF14559">
    <property type="entry name" value="TPR_19"/>
    <property type="match status" value="2"/>
</dbReference>
<keyword evidence="1" id="KW-0802">TPR repeat</keyword>
<name>A0A167D8J3_9GAMM</name>
<dbReference type="InterPro" id="IPR019734">
    <property type="entry name" value="TPR_rpt"/>
</dbReference>
<proteinExistence type="predicted"/>
<dbReference type="PROSITE" id="PS50005">
    <property type="entry name" value="TPR"/>
    <property type="match status" value="2"/>
</dbReference>
<accession>A0A167D8J3</accession>
<reference evidence="2 3" key="1">
    <citation type="submission" date="2013-07" db="EMBL/GenBank/DDBJ databases">
        <title>Comparative Genomic and Metabolomic Analysis of Twelve Strains of Pseudoalteromonas luteoviolacea.</title>
        <authorList>
            <person name="Vynne N.G."/>
            <person name="Mansson M."/>
            <person name="Gram L."/>
        </authorList>
    </citation>
    <scope>NUCLEOTIDE SEQUENCE [LARGE SCALE GENOMIC DNA]</scope>
    <source>
        <strain evidence="2 3">H33</strain>
    </source>
</reference>
<feature type="repeat" description="TPR" evidence="1">
    <location>
        <begin position="131"/>
        <end position="164"/>
    </location>
</feature>
<dbReference type="EMBL" id="AUXZ01000091">
    <property type="protein sequence ID" value="KZN48540.1"/>
    <property type="molecule type" value="Genomic_DNA"/>
</dbReference>
<dbReference type="PANTHER" id="PTHR12558:SF13">
    <property type="entry name" value="CELL DIVISION CYCLE PROTEIN 27 HOMOLOG"/>
    <property type="match status" value="1"/>
</dbReference>
<dbReference type="SMART" id="SM00028">
    <property type="entry name" value="TPR"/>
    <property type="match status" value="7"/>
</dbReference>
<dbReference type="SUPFAM" id="SSF48452">
    <property type="entry name" value="TPR-like"/>
    <property type="match status" value="1"/>
</dbReference>
<feature type="repeat" description="TPR" evidence="1">
    <location>
        <begin position="97"/>
        <end position="130"/>
    </location>
</feature>
<dbReference type="Pfam" id="PF13432">
    <property type="entry name" value="TPR_16"/>
    <property type="match status" value="1"/>
</dbReference>
<organism evidence="2 3">
    <name type="scientific">Pseudoalteromonas luteoviolacea H33</name>
    <dbReference type="NCBI Taxonomy" id="1365251"/>
    <lineage>
        <taxon>Bacteria</taxon>
        <taxon>Pseudomonadati</taxon>
        <taxon>Pseudomonadota</taxon>
        <taxon>Gammaproteobacteria</taxon>
        <taxon>Alteromonadales</taxon>
        <taxon>Pseudoalteromonadaceae</taxon>
        <taxon>Pseudoalteromonas</taxon>
    </lineage>
</organism>
<gene>
    <name evidence="2" type="ORF">N476_21950</name>
</gene>
<dbReference type="PATRIC" id="fig|1365251.3.peg.3859"/>